<dbReference type="GO" id="GO:0046654">
    <property type="term" value="P:tetrahydrofolate biosynthetic process"/>
    <property type="evidence" value="ECO:0007669"/>
    <property type="project" value="UniProtKB-UniPathway"/>
</dbReference>
<dbReference type="Gene3D" id="3.30.70.560">
    <property type="entry name" value="7,8-Dihydro-6-hydroxymethylpterin-pyrophosphokinase HPPK"/>
    <property type="match status" value="1"/>
</dbReference>
<evidence type="ECO:0000259" key="9">
    <source>
        <dbReference type="Pfam" id="PF01288"/>
    </source>
</evidence>
<keyword evidence="11" id="KW-1185">Reference proteome</keyword>
<dbReference type="GO" id="GO:0003848">
    <property type="term" value="F:2-amino-4-hydroxy-6-hydroxymethyldihydropteridine diphosphokinase activity"/>
    <property type="evidence" value="ECO:0007669"/>
    <property type="project" value="UniProtKB-EC"/>
</dbReference>
<dbReference type="STRING" id="1265818.MAQA_15656"/>
<dbReference type="EMBL" id="AOCG01000021">
    <property type="protein sequence ID" value="EUJ16672.1"/>
    <property type="molecule type" value="Genomic_DNA"/>
</dbReference>
<keyword evidence="7" id="KW-0067">ATP-binding</keyword>
<dbReference type="InterPro" id="IPR035907">
    <property type="entry name" value="Hppk_sf"/>
</dbReference>
<dbReference type="GO" id="GO:0005524">
    <property type="term" value="F:ATP binding"/>
    <property type="evidence" value="ECO:0007669"/>
    <property type="project" value="UniProtKB-KW"/>
</dbReference>
<name>W7ASS7_9LIST</name>
<organism evidence="10 11">
    <name type="scientific">Listeria aquatica FSL S10-1188</name>
    <dbReference type="NCBI Taxonomy" id="1265818"/>
    <lineage>
        <taxon>Bacteria</taxon>
        <taxon>Bacillati</taxon>
        <taxon>Bacillota</taxon>
        <taxon>Bacilli</taxon>
        <taxon>Bacillales</taxon>
        <taxon>Listeriaceae</taxon>
        <taxon>Listeria</taxon>
    </lineage>
</organism>
<dbReference type="AlphaFoldDB" id="W7ASS7"/>
<protein>
    <recommendedName>
        <fullName evidence="3">2-amino-4-hydroxy-6-hydroxymethyldihydropteridine diphosphokinase</fullName>
        <ecNumber evidence="3">2.7.6.3</ecNumber>
    </recommendedName>
</protein>
<evidence type="ECO:0000313" key="11">
    <source>
        <dbReference type="Proteomes" id="UP000019246"/>
    </source>
</evidence>
<dbReference type="PATRIC" id="fig|1265818.5.peg.3163"/>
<evidence type="ECO:0000256" key="8">
    <source>
        <dbReference type="ARBA" id="ARBA00022909"/>
    </source>
</evidence>
<evidence type="ECO:0000256" key="7">
    <source>
        <dbReference type="ARBA" id="ARBA00022840"/>
    </source>
</evidence>
<keyword evidence="4" id="KW-0808">Transferase</keyword>
<gene>
    <name evidence="10" type="ORF">MAQA_15656</name>
</gene>
<comment type="caution">
    <text evidence="10">The sequence shown here is derived from an EMBL/GenBank/DDBJ whole genome shotgun (WGS) entry which is preliminary data.</text>
</comment>
<dbReference type="Proteomes" id="UP000019246">
    <property type="component" value="Unassembled WGS sequence"/>
</dbReference>
<proteinExistence type="predicted"/>
<dbReference type="Pfam" id="PF01288">
    <property type="entry name" value="HPPK"/>
    <property type="match status" value="1"/>
</dbReference>
<dbReference type="SUPFAM" id="SSF55083">
    <property type="entry name" value="6-hydroxymethyl-7,8-dihydropterin pyrophosphokinase, HPPK"/>
    <property type="match status" value="1"/>
</dbReference>
<accession>W7ASS7</accession>
<evidence type="ECO:0000256" key="3">
    <source>
        <dbReference type="ARBA" id="ARBA00013253"/>
    </source>
</evidence>
<evidence type="ECO:0000256" key="1">
    <source>
        <dbReference type="ARBA" id="ARBA00000198"/>
    </source>
</evidence>
<evidence type="ECO:0000256" key="5">
    <source>
        <dbReference type="ARBA" id="ARBA00022741"/>
    </source>
</evidence>
<comment type="pathway">
    <text evidence="2">Cofactor biosynthesis; tetrahydrofolate biosynthesis; 2-amino-4-hydroxy-6-hydroxymethyl-7,8-dihydropteridine diphosphate from 7,8-dihydroneopterin triphosphate: step 4/4.</text>
</comment>
<comment type="catalytic activity">
    <reaction evidence="1">
        <text>6-hydroxymethyl-7,8-dihydropterin + ATP = (7,8-dihydropterin-6-yl)methyl diphosphate + AMP + H(+)</text>
        <dbReference type="Rhea" id="RHEA:11412"/>
        <dbReference type="ChEBI" id="CHEBI:15378"/>
        <dbReference type="ChEBI" id="CHEBI:30616"/>
        <dbReference type="ChEBI" id="CHEBI:44841"/>
        <dbReference type="ChEBI" id="CHEBI:72950"/>
        <dbReference type="ChEBI" id="CHEBI:456215"/>
        <dbReference type="EC" id="2.7.6.3"/>
    </reaction>
</comment>
<reference evidence="10 11" key="1">
    <citation type="journal article" date="2014" name="Int. J. Syst. Evol. Microbiol.">
        <title>Listeria floridensis sp. nov., Listeria aquatica sp. nov., Listeria cornellensis sp. nov., Listeria riparia sp. nov. and Listeria grandensis sp. nov., from agricultural and natural environments.</title>
        <authorList>
            <person name="den Bakker H.C."/>
            <person name="Warchocki S."/>
            <person name="Wright E.M."/>
            <person name="Allred A.F."/>
            <person name="Ahlstrom C."/>
            <person name="Manuel C.S."/>
            <person name="Stasiewicz M.J."/>
            <person name="Burrell A."/>
            <person name="Roof S."/>
            <person name="Strawn L."/>
            <person name="Fortes E.D."/>
            <person name="Nightingale K.K."/>
            <person name="Kephart D."/>
            <person name="Wiedmann M."/>
        </authorList>
    </citation>
    <scope>NUCLEOTIDE SEQUENCE [LARGE SCALE GENOMIC DNA]</scope>
    <source>
        <strain evidence="10 11">FSL S10-1188</strain>
    </source>
</reference>
<sequence>MKTAYLSLGTNLGDRLQNLTDAVQMLNASDGISVVRISSVYQTDPVGYEDQDVFF</sequence>
<dbReference type="PANTHER" id="PTHR43071">
    <property type="entry name" value="2-AMINO-4-HYDROXY-6-HYDROXYMETHYLDIHYDROPTERIDINE PYROPHOSPHOKINASE"/>
    <property type="match status" value="1"/>
</dbReference>
<evidence type="ECO:0000256" key="2">
    <source>
        <dbReference type="ARBA" id="ARBA00005051"/>
    </source>
</evidence>
<dbReference type="UniPathway" id="UPA00077">
    <property type="reaction ID" value="UER00155"/>
</dbReference>
<dbReference type="GO" id="GO:0016301">
    <property type="term" value="F:kinase activity"/>
    <property type="evidence" value="ECO:0007669"/>
    <property type="project" value="UniProtKB-KW"/>
</dbReference>
<feature type="domain" description="7,8-dihydro-6-hydroxymethylpterin-pyrophosphokinase" evidence="9">
    <location>
        <begin position="5"/>
        <end position="54"/>
    </location>
</feature>
<keyword evidence="5" id="KW-0547">Nucleotide-binding</keyword>
<dbReference type="GO" id="GO:0046656">
    <property type="term" value="P:folic acid biosynthetic process"/>
    <property type="evidence" value="ECO:0007669"/>
    <property type="project" value="UniProtKB-KW"/>
</dbReference>
<dbReference type="PANTHER" id="PTHR43071:SF1">
    <property type="entry name" value="2-AMINO-4-HYDROXY-6-HYDROXYMETHYLDIHYDROPTERIDINE PYROPHOSPHOKINASE"/>
    <property type="match status" value="1"/>
</dbReference>
<evidence type="ECO:0000313" key="10">
    <source>
        <dbReference type="EMBL" id="EUJ16672.1"/>
    </source>
</evidence>
<evidence type="ECO:0000256" key="6">
    <source>
        <dbReference type="ARBA" id="ARBA00022777"/>
    </source>
</evidence>
<dbReference type="InterPro" id="IPR000550">
    <property type="entry name" value="Hppk"/>
</dbReference>
<keyword evidence="6 10" id="KW-0418">Kinase</keyword>
<keyword evidence="8" id="KW-0289">Folate biosynthesis</keyword>
<evidence type="ECO:0000256" key="4">
    <source>
        <dbReference type="ARBA" id="ARBA00022679"/>
    </source>
</evidence>
<dbReference type="EC" id="2.7.6.3" evidence="3"/>